<evidence type="ECO:0000256" key="4">
    <source>
        <dbReference type="ARBA" id="ARBA00022679"/>
    </source>
</evidence>
<dbReference type="InterPro" id="IPR005835">
    <property type="entry name" value="NTP_transferase_dom"/>
</dbReference>
<dbReference type="RefSeq" id="WP_237978657.1">
    <property type="nucleotide sequence ID" value="NZ_JAKNCT010000006.1"/>
</dbReference>
<dbReference type="EMBL" id="JAKNCT010000006">
    <property type="protein sequence ID" value="MCG5031004.1"/>
    <property type="molecule type" value="Genomic_DNA"/>
</dbReference>
<dbReference type="SUPFAM" id="SSF53448">
    <property type="entry name" value="Nucleotide-diphospho-sugar transferases"/>
    <property type="match status" value="1"/>
</dbReference>
<dbReference type="PANTHER" id="PTHR43532:SF1">
    <property type="entry name" value="GLUCOSE-1-PHOSPHATE THYMIDYLYLTRANSFERASE 1"/>
    <property type="match status" value="1"/>
</dbReference>
<dbReference type="InterPro" id="IPR005907">
    <property type="entry name" value="G1P_thy_trans_s"/>
</dbReference>
<dbReference type="GO" id="GO:0016740">
    <property type="term" value="F:transferase activity"/>
    <property type="evidence" value="ECO:0007669"/>
    <property type="project" value="UniProtKB-KW"/>
</dbReference>
<name>A0ABS9MQX9_9BURK</name>
<evidence type="ECO:0000256" key="3">
    <source>
        <dbReference type="ARBA" id="ARBA00012461"/>
    </source>
</evidence>
<comment type="similarity">
    <text evidence="2">Belongs to the glucose-1-phosphate thymidylyltransferase family.</text>
</comment>
<organism evidence="10 11">
    <name type="scientific">Mesosutterella porci</name>
    <dbReference type="NCBI Taxonomy" id="2915351"/>
    <lineage>
        <taxon>Bacteria</taxon>
        <taxon>Pseudomonadati</taxon>
        <taxon>Pseudomonadota</taxon>
        <taxon>Betaproteobacteria</taxon>
        <taxon>Burkholderiales</taxon>
        <taxon>Sutterellaceae</taxon>
        <taxon>Mesosutterella</taxon>
    </lineage>
</organism>
<comment type="catalytic activity">
    <reaction evidence="8">
        <text>dTTP + alpha-D-glucose 1-phosphate + H(+) = dTDP-alpha-D-glucose + diphosphate</text>
        <dbReference type="Rhea" id="RHEA:15225"/>
        <dbReference type="ChEBI" id="CHEBI:15378"/>
        <dbReference type="ChEBI" id="CHEBI:33019"/>
        <dbReference type="ChEBI" id="CHEBI:37568"/>
        <dbReference type="ChEBI" id="CHEBI:57477"/>
        <dbReference type="ChEBI" id="CHEBI:58601"/>
        <dbReference type="EC" id="2.7.7.24"/>
    </reaction>
</comment>
<proteinExistence type="inferred from homology"/>
<keyword evidence="11" id="KW-1185">Reference proteome</keyword>
<reference evidence="10 11" key="1">
    <citation type="submission" date="2022-02" db="EMBL/GenBank/DDBJ databases">
        <title>Mesosutterella porci, a novel member of the family Sutterellaceae from pig feces.</title>
        <authorList>
            <person name="Wylensek D."/>
            <person name="Clavel T."/>
        </authorList>
    </citation>
    <scope>NUCLEOTIDE SEQUENCE [LARGE SCALE GENOMIC DNA]</scope>
    <source>
        <strain evidence="11">oilRF-744-wt-GAM-9</strain>
    </source>
</reference>
<evidence type="ECO:0000256" key="5">
    <source>
        <dbReference type="ARBA" id="ARBA00022695"/>
    </source>
</evidence>
<protein>
    <recommendedName>
        <fullName evidence="3">glucose-1-phosphate thymidylyltransferase</fullName>
        <ecNumber evidence="3">2.7.7.24</ecNumber>
    </recommendedName>
</protein>
<dbReference type="Gene3D" id="3.90.550.10">
    <property type="entry name" value="Spore Coat Polysaccharide Biosynthesis Protein SpsA, Chain A"/>
    <property type="match status" value="1"/>
</dbReference>
<accession>A0ABS9MQX9</accession>
<dbReference type="InterPro" id="IPR029044">
    <property type="entry name" value="Nucleotide-diphossugar_trans"/>
</dbReference>
<keyword evidence="5" id="KW-0548">Nucleotidyltransferase</keyword>
<dbReference type="EC" id="2.7.7.24" evidence="3"/>
<evidence type="ECO:0000259" key="9">
    <source>
        <dbReference type="Pfam" id="PF00483"/>
    </source>
</evidence>
<gene>
    <name evidence="10" type="ORF">MAF45_06025</name>
</gene>
<dbReference type="PANTHER" id="PTHR43532">
    <property type="entry name" value="GLUCOSE-1-PHOSPHATE THYMIDYLYLTRANSFERASE"/>
    <property type="match status" value="1"/>
</dbReference>
<evidence type="ECO:0000256" key="7">
    <source>
        <dbReference type="ARBA" id="ARBA00022842"/>
    </source>
</evidence>
<keyword evidence="4 10" id="KW-0808">Transferase</keyword>
<evidence type="ECO:0000256" key="1">
    <source>
        <dbReference type="ARBA" id="ARBA00001946"/>
    </source>
</evidence>
<comment type="cofactor">
    <cofactor evidence="1">
        <name>Mg(2+)</name>
        <dbReference type="ChEBI" id="CHEBI:18420"/>
    </cofactor>
</comment>
<keyword evidence="6" id="KW-0479">Metal-binding</keyword>
<evidence type="ECO:0000256" key="8">
    <source>
        <dbReference type="ARBA" id="ARBA00049336"/>
    </source>
</evidence>
<dbReference type="Proteomes" id="UP001297600">
    <property type="component" value="Unassembled WGS sequence"/>
</dbReference>
<keyword evidence="7" id="KW-0460">Magnesium</keyword>
<sequence>MKGILLAGGSGSRLYPMTRTTSKQLLPVYDKPLIYYPLSTLMDLGITEMVVISTPRDLPGIRSLLGDGAEFGLRLSYRVQNRPEGIAQSLLIASDFIDEDICLILGDNLFLLNGELARLRSLASGQALETAVVVLCPVKDPERFGVADCDAGGRVLRLVEKPKLPTSNLAVTGLYFYPSDVAGLAATLRPSARGELEITDLNNLYLAQGRLRALRLERESRWLDAGTPDALLEASELAARAWRNERKPAGYPEEMARRRGLISQEDYEALLRSMKPGTPYLEHLRALSASLWRS</sequence>
<evidence type="ECO:0000256" key="2">
    <source>
        <dbReference type="ARBA" id="ARBA00010480"/>
    </source>
</evidence>
<dbReference type="Pfam" id="PF00483">
    <property type="entry name" value="NTP_transferase"/>
    <property type="match status" value="1"/>
</dbReference>
<comment type="caution">
    <text evidence="10">The sequence shown here is derived from an EMBL/GenBank/DDBJ whole genome shotgun (WGS) entry which is preliminary data.</text>
</comment>
<evidence type="ECO:0000313" key="11">
    <source>
        <dbReference type="Proteomes" id="UP001297600"/>
    </source>
</evidence>
<evidence type="ECO:0000256" key="6">
    <source>
        <dbReference type="ARBA" id="ARBA00022723"/>
    </source>
</evidence>
<feature type="domain" description="Nucleotidyl transferase" evidence="9">
    <location>
        <begin position="2"/>
        <end position="237"/>
    </location>
</feature>
<evidence type="ECO:0000313" key="10">
    <source>
        <dbReference type="EMBL" id="MCG5031004.1"/>
    </source>
</evidence>